<dbReference type="GO" id="GO:0016747">
    <property type="term" value="F:acyltransferase activity, transferring groups other than amino-acyl groups"/>
    <property type="evidence" value="ECO:0007669"/>
    <property type="project" value="InterPro"/>
</dbReference>
<accession>A0A1G8CQ18</accession>
<evidence type="ECO:0000259" key="1">
    <source>
        <dbReference type="PROSITE" id="PS51186"/>
    </source>
</evidence>
<dbReference type="STRING" id="861298.SAMN04488136_1176"/>
<evidence type="ECO:0000313" key="2">
    <source>
        <dbReference type="EMBL" id="SDH47299.1"/>
    </source>
</evidence>
<reference evidence="2 3" key="1">
    <citation type="submission" date="2016-10" db="EMBL/GenBank/DDBJ databases">
        <authorList>
            <person name="de Groot N.N."/>
        </authorList>
    </citation>
    <scope>NUCLEOTIDE SEQUENCE [LARGE SCALE GENOMIC DNA]</scope>
    <source>
        <strain evidence="2 3">CGMCC 1.10228</strain>
    </source>
</reference>
<organism evidence="2 3">
    <name type="scientific">Vibrio xiamenensis</name>
    <dbReference type="NCBI Taxonomy" id="861298"/>
    <lineage>
        <taxon>Bacteria</taxon>
        <taxon>Pseudomonadati</taxon>
        <taxon>Pseudomonadota</taxon>
        <taxon>Gammaproteobacteria</taxon>
        <taxon>Vibrionales</taxon>
        <taxon>Vibrionaceae</taxon>
        <taxon>Vibrio</taxon>
    </lineage>
</organism>
<dbReference type="AlphaFoldDB" id="A0A1G8CQ18"/>
<dbReference type="EMBL" id="FNDD01000017">
    <property type="protein sequence ID" value="SDH47299.1"/>
    <property type="molecule type" value="Genomic_DNA"/>
</dbReference>
<dbReference type="SUPFAM" id="SSF55729">
    <property type="entry name" value="Acyl-CoA N-acyltransferases (Nat)"/>
    <property type="match status" value="1"/>
</dbReference>
<keyword evidence="3" id="KW-1185">Reference proteome</keyword>
<dbReference type="OrthoDB" id="5292888at2"/>
<feature type="domain" description="N-acetyltransferase" evidence="1">
    <location>
        <begin position="1"/>
        <end position="178"/>
    </location>
</feature>
<protein>
    <submittedName>
        <fullName evidence="2">Acetyltransferase (GNAT) domain-containing protein</fullName>
    </submittedName>
</protein>
<keyword evidence="2" id="KW-0808">Transferase</keyword>
<dbReference type="InterPro" id="IPR000182">
    <property type="entry name" value="GNAT_dom"/>
</dbReference>
<dbReference type="PROSITE" id="PS51186">
    <property type="entry name" value="GNAT"/>
    <property type="match status" value="1"/>
</dbReference>
<dbReference type="Gene3D" id="3.40.630.30">
    <property type="match status" value="1"/>
</dbReference>
<gene>
    <name evidence="2" type="ORF">SAMN04488136_1176</name>
</gene>
<dbReference type="CDD" id="cd04301">
    <property type="entry name" value="NAT_SF"/>
    <property type="match status" value="1"/>
</dbReference>
<evidence type="ECO:0000313" key="3">
    <source>
        <dbReference type="Proteomes" id="UP000198854"/>
    </source>
</evidence>
<name>A0A1G8CQ18_9VIBR</name>
<dbReference type="InterPro" id="IPR016181">
    <property type="entry name" value="Acyl_CoA_acyltransferase"/>
</dbReference>
<proteinExistence type="predicted"/>
<sequence length="186" mass="21493">MELKVAEYNDYDAIAQLHTRSWQKYYQGILKQDYLDDEILNERRAIWQTRLTNPPFNQHILLMEDQGKLCGFICVFGNHDFERGSMVDALHVDPQYQHRGIATALLQGIGKWLEHYFSDAGVYLEVLIKNQQAVEFYQHIDGERIKERKWTAPCGTEVDEAVYAWSSPSQLLTALAVHDSLCLDAS</sequence>
<dbReference type="RefSeq" id="WP_093275189.1">
    <property type="nucleotide sequence ID" value="NZ_FNDD01000017.1"/>
</dbReference>
<dbReference type="Pfam" id="PF00583">
    <property type="entry name" value="Acetyltransf_1"/>
    <property type="match status" value="1"/>
</dbReference>
<dbReference type="Proteomes" id="UP000198854">
    <property type="component" value="Unassembled WGS sequence"/>
</dbReference>